<protein>
    <recommendedName>
        <fullName evidence="5">GAG-pre-integrase domain-containing protein</fullName>
    </recommendedName>
</protein>
<gene>
    <name evidence="3" type="ORF">CR513_14591</name>
</gene>
<organism evidence="3 4">
    <name type="scientific">Mucuna pruriens</name>
    <name type="common">Velvet bean</name>
    <name type="synonym">Dolichos pruriens</name>
    <dbReference type="NCBI Taxonomy" id="157652"/>
    <lineage>
        <taxon>Eukaryota</taxon>
        <taxon>Viridiplantae</taxon>
        <taxon>Streptophyta</taxon>
        <taxon>Embryophyta</taxon>
        <taxon>Tracheophyta</taxon>
        <taxon>Spermatophyta</taxon>
        <taxon>Magnoliopsida</taxon>
        <taxon>eudicotyledons</taxon>
        <taxon>Gunneridae</taxon>
        <taxon>Pentapetalae</taxon>
        <taxon>rosids</taxon>
        <taxon>fabids</taxon>
        <taxon>Fabales</taxon>
        <taxon>Fabaceae</taxon>
        <taxon>Papilionoideae</taxon>
        <taxon>50 kb inversion clade</taxon>
        <taxon>NPAAA clade</taxon>
        <taxon>indigoferoid/millettioid clade</taxon>
        <taxon>Phaseoleae</taxon>
        <taxon>Mucuna</taxon>
    </lineage>
</organism>
<evidence type="ECO:0000313" key="3">
    <source>
        <dbReference type="EMBL" id="RDY02003.1"/>
    </source>
</evidence>
<dbReference type="PANTHER" id="PTHR42648:SF28">
    <property type="entry name" value="TRANSPOSON-ENCODED PROTEIN WITH RIBONUCLEASE H-LIKE AND RETROVIRUS ZINC FINGER-LIKE DOMAINS"/>
    <property type="match status" value="1"/>
</dbReference>
<evidence type="ECO:0000259" key="2">
    <source>
        <dbReference type="Pfam" id="PF25597"/>
    </source>
</evidence>
<dbReference type="PANTHER" id="PTHR42648">
    <property type="entry name" value="TRANSPOSASE, PUTATIVE-RELATED"/>
    <property type="match status" value="1"/>
</dbReference>
<dbReference type="Proteomes" id="UP000257109">
    <property type="component" value="Unassembled WGS sequence"/>
</dbReference>
<accession>A0A371HGS0</accession>
<reference evidence="3" key="1">
    <citation type="submission" date="2018-05" db="EMBL/GenBank/DDBJ databases">
        <title>Draft genome of Mucuna pruriens seed.</title>
        <authorList>
            <person name="Nnadi N.E."/>
            <person name="Vos R."/>
            <person name="Hasami M.H."/>
            <person name="Devisetty U.K."/>
            <person name="Aguiy J.C."/>
        </authorList>
    </citation>
    <scope>NUCLEOTIDE SEQUENCE [LARGE SCALE GENOMIC DNA]</scope>
    <source>
        <strain evidence="3">JCA_2017</strain>
    </source>
</reference>
<sequence length="244" mass="28316">MVPKWYLKELVNLNSVLYIPKYPYNLISLSQLTCSLNCLVTFFHVDSFVIQDRNTGQLIGEGHESRGLYYLCNNLSTLCFASISPKLLHNRLGYLSLAKLKLMVPCLNKLSTLECESCQLSKHVRSTFPNQVNKRCNFPFSIVHSNIWEPSRVTSFAFNYFVTFIDEEYSRCTWVYLMKERYDFLSILIVFGCICFVHDVSPSRDKLSARAIKCVFLGYSRLQKDTNVTLHPQKDTICQLMLHF</sequence>
<keyword evidence="4" id="KW-1185">Reference proteome</keyword>
<dbReference type="AlphaFoldDB" id="A0A371HGS0"/>
<evidence type="ECO:0000313" key="4">
    <source>
        <dbReference type="Proteomes" id="UP000257109"/>
    </source>
</evidence>
<dbReference type="InterPro" id="IPR025724">
    <property type="entry name" value="GAG-pre-integrase_dom"/>
</dbReference>
<evidence type="ECO:0008006" key="5">
    <source>
        <dbReference type="Google" id="ProtNLM"/>
    </source>
</evidence>
<feature type="domain" description="GAG-pre-integrase" evidence="1">
    <location>
        <begin position="72"/>
        <end position="123"/>
    </location>
</feature>
<dbReference type="OrthoDB" id="1436132at2759"/>
<dbReference type="EMBL" id="QJKJ01002620">
    <property type="protein sequence ID" value="RDY02003.1"/>
    <property type="molecule type" value="Genomic_DNA"/>
</dbReference>
<evidence type="ECO:0000259" key="1">
    <source>
        <dbReference type="Pfam" id="PF13976"/>
    </source>
</evidence>
<dbReference type="STRING" id="157652.A0A371HGS0"/>
<name>A0A371HGS0_MUCPR</name>
<dbReference type="InterPro" id="IPR039537">
    <property type="entry name" value="Retrotran_Ty1/copia-like"/>
</dbReference>
<proteinExistence type="predicted"/>
<feature type="non-terminal residue" evidence="3">
    <location>
        <position position="1"/>
    </location>
</feature>
<comment type="caution">
    <text evidence="3">The sequence shown here is derived from an EMBL/GenBank/DDBJ whole genome shotgun (WGS) entry which is preliminary data.</text>
</comment>
<dbReference type="Pfam" id="PF25597">
    <property type="entry name" value="SH3_retrovirus"/>
    <property type="match status" value="1"/>
</dbReference>
<dbReference type="InterPro" id="IPR057670">
    <property type="entry name" value="SH3_retrovirus"/>
</dbReference>
<feature type="domain" description="Retroviral polymerase SH3-like" evidence="2">
    <location>
        <begin position="193"/>
        <end position="224"/>
    </location>
</feature>
<dbReference type="Pfam" id="PF13976">
    <property type="entry name" value="gag_pre-integrs"/>
    <property type="match status" value="1"/>
</dbReference>